<protein>
    <submittedName>
        <fullName evidence="2">Uncharacterized protein</fullName>
    </submittedName>
</protein>
<accession>A0A8J4UQY0</accession>
<organism evidence="2 3">
    <name type="scientific">Clarias magur</name>
    <name type="common">Asian catfish</name>
    <name type="synonym">Macropteronotus magur</name>
    <dbReference type="NCBI Taxonomy" id="1594786"/>
    <lineage>
        <taxon>Eukaryota</taxon>
        <taxon>Metazoa</taxon>
        <taxon>Chordata</taxon>
        <taxon>Craniata</taxon>
        <taxon>Vertebrata</taxon>
        <taxon>Euteleostomi</taxon>
        <taxon>Actinopterygii</taxon>
        <taxon>Neopterygii</taxon>
        <taxon>Teleostei</taxon>
        <taxon>Ostariophysi</taxon>
        <taxon>Siluriformes</taxon>
        <taxon>Clariidae</taxon>
        <taxon>Clarias</taxon>
    </lineage>
</organism>
<evidence type="ECO:0000256" key="1">
    <source>
        <dbReference type="SAM" id="MobiDB-lite"/>
    </source>
</evidence>
<name>A0A8J4UQY0_CLAMG</name>
<evidence type="ECO:0000313" key="3">
    <source>
        <dbReference type="Proteomes" id="UP000727407"/>
    </source>
</evidence>
<proteinExistence type="predicted"/>
<dbReference type="Proteomes" id="UP000727407">
    <property type="component" value="Unassembled WGS sequence"/>
</dbReference>
<keyword evidence="3" id="KW-1185">Reference proteome</keyword>
<dbReference type="AlphaFoldDB" id="A0A8J4UQY0"/>
<feature type="region of interest" description="Disordered" evidence="1">
    <location>
        <begin position="28"/>
        <end position="104"/>
    </location>
</feature>
<reference evidence="2" key="1">
    <citation type="submission" date="2020-07" db="EMBL/GenBank/DDBJ databases">
        <title>Clarias magur genome sequencing, assembly and annotation.</title>
        <authorList>
            <person name="Kushwaha B."/>
            <person name="Kumar R."/>
            <person name="Das P."/>
            <person name="Joshi C.G."/>
            <person name="Kumar D."/>
            <person name="Nagpure N.S."/>
            <person name="Pandey M."/>
            <person name="Agarwal S."/>
            <person name="Srivastava S."/>
            <person name="Singh M."/>
            <person name="Sahoo L."/>
            <person name="Jayasankar P."/>
            <person name="Meher P.K."/>
            <person name="Koringa P.G."/>
            <person name="Iquebal M.A."/>
            <person name="Das S.P."/>
            <person name="Bit A."/>
            <person name="Patnaik S."/>
            <person name="Patel N."/>
            <person name="Shah T.M."/>
            <person name="Hinsu A."/>
            <person name="Jena J.K."/>
        </authorList>
    </citation>
    <scope>NUCLEOTIDE SEQUENCE</scope>
    <source>
        <strain evidence="2">CIFAMagur01</strain>
        <tissue evidence="2">Testis</tissue>
    </source>
</reference>
<feature type="non-terminal residue" evidence="2">
    <location>
        <position position="104"/>
    </location>
</feature>
<evidence type="ECO:0000313" key="2">
    <source>
        <dbReference type="EMBL" id="KAF5902632.1"/>
    </source>
</evidence>
<gene>
    <name evidence="2" type="ORF">DAT39_007649</name>
</gene>
<feature type="compositionally biased region" description="Polar residues" evidence="1">
    <location>
        <begin position="28"/>
        <end position="56"/>
    </location>
</feature>
<feature type="compositionally biased region" description="Polar residues" evidence="1">
    <location>
        <begin position="90"/>
        <end position="104"/>
    </location>
</feature>
<comment type="caution">
    <text evidence="2">The sequence shown here is derived from an EMBL/GenBank/DDBJ whole genome shotgun (WGS) entry which is preliminary data.</text>
</comment>
<sequence length="104" mass="10733">MESQNSPQKHAKETNCQSQVIITAETVNEGQDVCNTPESTESASPTDSMQAPTGTDCSDGAVSAAGIELSSTKDSPPGEAEGSAVVMEQAQGTSTQENINSKEQ</sequence>
<dbReference type="EMBL" id="QNUK01000087">
    <property type="protein sequence ID" value="KAF5902632.1"/>
    <property type="molecule type" value="Genomic_DNA"/>
</dbReference>